<feature type="compositionally biased region" description="Polar residues" evidence="1">
    <location>
        <begin position="376"/>
        <end position="394"/>
    </location>
</feature>
<feature type="region of interest" description="Disordered" evidence="1">
    <location>
        <begin position="658"/>
        <end position="716"/>
    </location>
</feature>
<name>A0A9P7XJW7_9FUNG</name>
<feature type="region of interest" description="Disordered" evidence="1">
    <location>
        <begin position="75"/>
        <end position="124"/>
    </location>
</feature>
<dbReference type="EMBL" id="JAHRHY010000021">
    <property type="protein sequence ID" value="KAG9061924.1"/>
    <property type="molecule type" value="Genomic_DNA"/>
</dbReference>
<organism evidence="3 4">
    <name type="scientific">Linnemannia hyalina</name>
    <dbReference type="NCBI Taxonomy" id="64524"/>
    <lineage>
        <taxon>Eukaryota</taxon>
        <taxon>Fungi</taxon>
        <taxon>Fungi incertae sedis</taxon>
        <taxon>Mucoromycota</taxon>
        <taxon>Mortierellomycotina</taxon>
        <taxon>Mortierellomycetes</taxon>
        <taxon>Mortierellales</taxon>
        <taxon>Mortierellaceae</taxon>
        <taxon>Linnemannia</taxon>
    </lineage>
</organism>
<reference evidence="3" key="1">
    <citation type="submission" date="2021-06" db="EMBL/GenBank/DDBJ databases">
        <title>Genome Sequence of Mortierella hyaline Strain SCG-10, a Cold-Adapted, Nitrate-Reducing Fungus Isolated from Soil in Minnesota, USA.</title>
        <authorList>
            <person name="Aldossari N."/>
        </authorList>
    </citation>
    <scope>NUCLEOTIDE SEQUENCE</scope>
    <source>
        <strain evidence="3">SCG-10</strain>
    </source>
</reference>
<dbReference type="SUPFAM" id="SSF56988">
    <property type="entry name" value="Anthrax protective antigen"/>
    <property type="match status" value="1"/>
</dbReference>
<feature type="region of interest" description="Disordered" evidence="1">
    <location>
        <begin position="372"/>
        <end position="398"/>
    </location>
</feature>
<feature type="compositionally biased region" description="Polar residues" evidence="1">
    <location>
        <begin position="271"/>
        <end position="313"/>
    </location>
</feature>
<evidence type="ECO:0000259" key="2">
    <source>
        <dbReference type="PROSITE" id="PS51820"/>
    </source>
</evidence>
<dbReference type="OrthoDB" id="412914at2759"/>
<evidence type="ECO:0000313" key="4">
    <source>
        <dbReference type="Proteomes" id="UP000707451"/>
    </source>
</evidence>
<gene>
    <name evidence="3" type="ORF">KI688_006641</name>
</gene>
<keyword evidence="4" id="KW-1185">Reference proteome</keyword>
<comment type="caution">
    <text evidence="3">The sequence shown here is derived from an EMBL/GenBank/DDBJ whole genome shotgun (WGS) entry which is preliminary data.</text>
</comment>
<dbReference type="PROSITE" id="PS51820">
    <property type="entry name" value="PA14"/>
    <property type="match status" value="1"/>
</dbReference>
<proteinExistence type="predicted"/>
<sequence>MSTHSFSTVTGRHSRTATQEELVHLDESPIIEADHNDDDHAVFDDEDLDSLDLNILTPRQYDHLIDPFDKNPTLPSLSSNLSSNTAAAEDTARHSSQGYHHSHSSQSSMASYKRHVKKASQLSSGVATVKGMGASINAQHHSIDSSASSPSSPSALSISSRRYSSASSASRQQQQGAEEMMFASPDYRKSLSMSVQSDAAIDISGGHSARGSSVVPSDAPQYSNLLRDATWMIEQQHLQDGNATSSHNRASHSSEGSQNASHIINKGSGDHVSSLSSIESSRAGTRSTINSPSLSMTGVTNAPTCSSSNRGNMTISRSRRFSAPGSQYSGHGSISSVSRPLALSSSTYELPPPSATSGQEFLSFSSASGARASQAEGLQQTNTLSSQQDINSSSEEGDLQYQHFREADHRAKYTVQSLQHHSTMEPYSSSNSRSSIGTEVGIAGPSISPSSTLANLISPNQPQLQRDYRPGVVFEYYEGEWDWLPNFDEMRPDHVGIVGNFMIDDTTERDLFRPQVYTGPAGKKSNEFGTGGQWPTEYQPRRPYKESGNFAVRFTTHMDITQDGVYSFWLSSNDGSVLYISNTLVVENDGMHYSTEAEGRILLQTGRHLMTVEFFHRNGKMLEGFRSTGPSLVVSYRAPGPVWSFGLKAGPKRVYGTDDDSSMMMERGSGCLSPTESRRSYGGFRQDWHQASGGLGQSHQQQQYQQSQLGRPTRHRMMSGDMGQMQLSTRELQVQMDNAKTTIKDLEQVSGSMPVVS</sequence>
<dbReference type="InterPro" id="IPR011658">
    <property type="entry name" value="PA14_dom"/>
</dbReference>
<feature type="compositionally biased region" description="Low complexity" evidence="1">
    <location>
        <begin position="689"/>
        <end position="710"/>
    </location>
</feature>
<accession>A0A9P7XJW7</accession>
<dbReference type="SMART" id="SM00758">
    <property type="entry name" value="PA14"/>
    <property type="match status" value="1"/>
</dbReference>
<evidence type="ECO:0000313" key="3">
    <source>
        <dbReference type="EMBL" id="KAG9061924.1"/>
    </source>
</evidence>
<dbReference type="InterPro" id="IPR037524">
    <property type="entry name" value="PA14/GLEYA"/>
</dbReference>
<protein>
    <recommendedName>
        <fullName evidence="2">PA14 domain-containing protein</fullName>
    </recommendedName>
</protein>
<feature type="compositionally biased region" description="Polar residues" evidence="1">
    <location>
        <begin position="239"/>
        <end position="262"/>
    </location>
</feature>
<dbReference type="AlphaFoldDB" id="A0A9P7XJW7"/>
<evidence type="ECO:0000256" key="1">
    <source>
        <dbReference type="SAM" id="MobiDB-lite"/>
    </source>
</evidence>
<feature type="compositionally biased region" description="Low complexity" evidence="1">
    <location>
        <begin position="144"/>
        <end position="170"/>
    </location>
</feature>
<dbReference type="Pfam" id="PF07691">
    <property type="entry name" value="PA14"/>
    <property type="match status" value="1"/>
</dbReference>
<dbReference type="Gene3D" id="3.90.182.10">
    <property type="entry name" value="Toxin - Anthrax Protective Antigen,domain 1"/>
    <property type="match status" value="1"/>
</dbReference>
<feature type="compositionally biased region" description="Low complexity" evidence="1">
    <location>
        <begin position="75"/>
        <end position="108"/>
    </location>
</feature>
<feature type="region of interest" description="Disordered" evidence="1">
    <location>
        <begin position="140"/>
        <end position="178"/>
    </location>
</feature>
<feature type="domain" description="PA14" evidence="2">
    <location>
        <begin position="467"/>
        <end position="651"/>
    </location>
</feature>
<feature type="region of interest" description="Disordered" evidence="1">
    <location>
        <begin position="239"/>
        <end position="313"/>
    </location>
</feature>
<dbReference type="Proteomes" id="UP000707451">
    <property type="component" value="Unassembled WGS sequence"/>
</dbReference>